<name>G7YDM0_CLOSI</name>
<organism evidence="1 2">
    <name type="scientific">Clonorchis sinensis</name>
    <name type="common">Chinese liver fluke</name>
    <dbReference type="NCBI Taxonomy" id="79923"/>
    <lineage>
        <taxon>Eukaryota</taxon>
        <taxon>Metazoa</taxon>
        <taxon>Spiralia</taxon>
        <taxon>Lophotrochozoa</taxon>
        <taxon>Platyhelminthes</taxon>
        <taxon>Trematoda</taxon>
        <taxon>Digenea</taxon>
        <taxon>Opisthorchiida</taxon>
        <taxon>Opisthorchiata</taxon>
        <taxon>Opisthorchiidae</taxon>
        <taxon>Clonorchis</taxon>
    </lineage>
</organism>
<gene>
    <name evidence="1" type="ORF">CLF_105510</name>
</gene>
<sequence length="272" mass="30263">MTSRSIYENRVRVQSEVNKALSIGQCNKCDAAVQANDDVPAVNNFIPTPLVVFVAKPYLIDSANAPAIRNVWCRCLAKSIGVQYLVDEKNGLLSAMSQHVNRSPQTDFDRSRITNTWFYRMVTKFSMLSVSDSIKSSAFTTYWLLTGTLNGACGQALKLKVLIRTLIALLLGTLKLSQPMYNHDSYDLQCCRETSAVALCNQPVRLTCYMQDCLKTRIKGKVYARWQVDALSSGSMVVRNKPSGTQTSTTSNEVLKITMNIPVSAPFFLHVL</sequence>
<dbReference type="Proteomes" id="UP000008909">
    <property type="component" value="Unassembled WGS sequence"/>
</dbReference>
<accession>G7YDM0</accession>
<reference evidence="1" key="1">
    <citation type="journal article" date="2011" name="Genome Biol.">
        <title>The draft genome of the carcinogenic human liver fluke Clonorchis sinensis.</title>
        <authorList>
            <person name="Wang X."/>
            <person name="Chen W."/>
            <person name="Huang Y."/>
            <person name="Sun J."/>
            <person name="Men J."/>
            <person name="Liu H."/>
            <person name="Luo F."/>
            <person name="Guo L."/>
            <person name="Lv X."/>
            <person name="Deng C."/>
            <person name="Zhou C."/>
            <person name="Fan Y."/>
            <person name="Li X."/>
            <person name="Huang L."/>
            <person name="Hu Y."/>
            <person name="Liang C."/>
            <person name="Hu X."/>
            <person name="Xu J."/>
            <person name="Yu X."/>
        </authorList>
    </citation>
    <scope>NUCLEOTIDE SEQUENCE [LARGE SCALE GENOMIC DNA]</scope>
    <source>
        <strain evidence="1">Henan</strain>
    </source>
</reference>
<dbReference type="EMBL" id="DF143107">
    <property type="protein sequence ID" value="GAA51054.1"/>
    <property type="molecule type" value="Genomic_DNA"/>
</dbReference>
<evidence type="ECO:0000313" key="2">
    <source>
        <dbReference type="Proteomes" id="UP000008909"/>
    </source>
</evidence>
<evidence type="ECO:0000313" key="1">
    <source>
        <dbReference type="EMBL" id="GAA51054.1"/>
    </source>
</evidence>
<proteinExistence type="predicted"/>
<keyword evidence="2" id="KW-1185">Reference proteome</keyword>
<reference key="2">
    <citation type="submission" date="2011-10" db="EMBL/GenBank/DDBJ databases">
        <title>The genome and transcriptome sequence of Clonorchis sinensis provide insights into the carcinogenic liver fluke.</title>
        <authorList>
            <person name="Wang X."/>
            <person name="Huang Y."/>
            <person name="Chen W."/>
            <person name="Liu H."/>
            <person name="Guo L."/>
            <person name="Chen Y."/>
            <person name="Luo F."/>
            <person name="Zhou W."/>
            <person name="Sun J."/>
            <person name="Mao Q."/>
            <person name="Liang P."/>
            <person name="Zhou C."/>
            <person name="Tian Y."/>
            <person name="Men J."/>
            <person name="Lv X."/>
            <person name="Huang L."/>
            <person name="Zhou J."/>
            <person name="Hu Y."/>
            <person name="Li R."/>
            <person name="Zhang F."/>
            <person name="Lei H."/>
            <person name="Li X."/>
            <person name="Hu X."/>
            <person name="Liang C."/>
            <person name="Xu J."/>
            <person name="Wu Z."/>
            <person name="Yu X."/>
        </authorList>
    </citation>
    <scope>NUCLEOTIDE SEQUENCE</scope>
    <source>
        <strain>Henan</strain>
    </source>
</reference>
<dbReference type="AlphaFoldDB" id="G7YDM0"/>
<protein>
    <submittedName>
        <fullName evidence="1">Uncharacterized protein</fullName>
    </submittedName>
</protein>